<name>A0AA40C7G0_9PEZI</name>
<keyword evidence="1" id="KW-0175">Coiled coil</keyword>
<keyword evidence="3" id="KW-1185">Reference proteome</keyword>
<proteinExistence type="predicted"/>
<feature type="coiled-coil region" evidence="1">
    <location>
        <begin position="473"/>
        <end position="507"/>
    </location>
</feature>
<dbReference type="AlphaFoldDB" id="A0AA40C7G0"/>
<sequence length="578" mass="66854">MWQLTLELRPCSTPLNTVGAELRRLRRGLHWHSVTGRSIDAAGLTFDPSFLQLTTTAARLYLILAASQSSAAPPHHHTATTFQLHLSCLDPTSGRGDPTRNILDASVRFAQLDEIRQQAVDRRAQHYEEFPAKEKIWKAPRKNDLVLLRNFALDSQKGKKFMPRWRGPYLIDRITATERSAELKDLQTGKIIGPHHIDNLKLYVARDEQSDNGSWKTLVKNDLELANEWAQIKDAQEKEMHGPLPPYFVPFHVNDYQYQKMKYEHELLSGTEVYARAKTTHLTRGTWFWKTTLEYVATDWSWRRFYDPNEALYEALKTSRMAAKQPVPSYESFERVLRRVNDERGTLFVDDRPTPYHPKDQAFRLLPHEPYLAHVARQFRVSIAIAQPFGHSDSLDLLDRSTFRKVWKQPSPGIFFRWARAPHQELHPPIFMGRFMNMWYALSARDPDICQVIANPDVPLLIHNLWDEFRPQKDSLIRKNEIKNLQIAALENQLLEVKAELEVEKRATNTLTSIVKKYREENKALQKMKSQIDSFTPSGAKDGLLQAINHAIETNDKAFKVMLENVTAIAMMEDTSNI</sequence>
<comment type="caution">
    <text evidence="2">The sequence shown here is derived from an EMBL/GenBank/DDBJ whole genome shotgun (WGS) entry which is preliminary data.</text>
</comment>
<reference evidence="2" key="1">
    <citation type="submission" date="2023-06" db="EMBL/GenBank/DDBJ databases">
        <title>Multi-omics analyses reveal the molecular pathogenesis toolkit of Lasiodiplodia hormozganensis, a cross-kingdom pathogen.</title>
        <authorList>
            <person name="Felix C."/>
            <person name="Meneses R."/>
            <person name="Goncalves M.F.M."/>
            <person name="Tilleman L."/>
            <person name="Duarte A.S."/>
            <person name="Jorrin-Novo J.V."/>
            <person name="Van De Peer Y."/>
            <person name="Deforce D."/>
            <person name="Van Nieuwerburgh F."/>
            <person name="Esteves A.C."/>
            <person name="Alves A."/>
        </authorList>
    </citation>
    <scope>NUCLEOTIDE SEQUENCE</scope>
    <source>
        <strain evidence="2">CBS 339.90</strain>
    </source>
</reference>
<accession>A0AA40C7G0</accession>
<protein>
    <submittedName>
        <fullName evidence="2">Uncharacterized protein</fullName>
    </submittedName>
</protein>
<evidence type="ECO:0000256" key="1">
    <source>
        <dbReference type="SAM" id="Coils"/>
    </source>
</evidence>
<evidence type="ECO:0000313" key="3">
    <source>
        <dbReference type="Proteomes" id="UP001175001"/>
    </source>
</evidence>
<dbReference type="Proteomes" id="UP001175001">
    <property type="component" value="Unassembled WGS sequence"/>
</dbReference>
<organism evidence="2 3">
    <name type="scientific">Lasiodiplodia hormozganensis</name>
    <dbReference type="NCBI Taxonomy" id="869390"/>
    <lineage>
        <taxon>Eukaryota</taxon>
        <taxon>Fungi</taxon>
        <taxon>Dikarya</taxon>
        <taxon>Ascomycota</taxon>
        <taxon>Pezizomycotina</taxon>
        <taxon>Dothideomycetes</taxon>
        <taxon>Dothideomycetes incertae sedis</taxon>
        <taxon>Botryosphaeriales</taxon>
        <taxon>Botryosphaeriaceae</taxon>
        <taxon>Lasiodiplodia</taxon>
    </lineage>
</organism>
<gene>
    <name evidence="2" type="ORF">DIS24_g10883</name>
</gene>
<dbReference type="EMBL" id="JAUJDW010000132">
    <property type="protein sequence ID" value="KAK0628012.1"/>
    <property type="molecule type" value="Genomic_DNA"/>
</dbReference>
<evidence type="ECO:0000313" key="2">
    <source>
        <dbReference type="EMBL" id="KAK0628012.1"/>
    </source>
</evidence>